<proteinExistence type="predicted"/>
<reference evidence="6 7" key="1">
    <citation type="submission" date="2018-07" db="EMBL/GenBank/DDBJ databases">
        <title>Genomic Encyclopedia of Type Strains, Phase IV (KMG-IV): sequencing the most valuable type-strain genomes for metagenomic binning, comparative biology and taxonomic classification.</title>
        <authorList>
            <person name="Goeker M."/>
        </authorList>
    </citation>
    <scope>NUCLEOTIDE SEQUENCE [LARGE SCALE GENOMIC DNA]</scope>
    <source>
        <strain evidence="6 7">DSM 14364</strain>
    </source>
</reference>
<protein>
    <submittedName>
        <fullName evidence="6">HxlR family transcriptional regulator</fullName>
    </submittedName>
</protein>
<dbReference type="Proteomes" id="UP000254925">
    <property type="component" value="Unassembled WGS sequence"/>
</dbReference>
<evidence type="ECO:0000256" key="2">
    <source>
        <dbReference type="ARBA" id="ARBA00023125"/>
    </source>
</evidence>
<dbReference type="EMBL" id="QQBB01000006">
    <property type="protein sequence ID" value="RDI57750.1"/>
    <property type="molecule type" value="Genomic_DNA"/>
</dbReference>
<dbReference type="SUPFAM" id="SSF46785">
    <property type="entry name" value="Winged helix' DNA-binding domain"/>
    <property type="match status" value="1"/>
</dbReference>
<dbReference type="PANTHER" id="PTHR33204">
    <property type="entry name" value="TRANSCRIPTIONAL REGULATOR, MARR FAMILY"/>
    <property type="match status" value="1"/>
</dbReference>
<evidence type="ECO:0000256" key="1">
    <source>
        <dbReference type="ARBA" id="ARBA00023015"/>
    </source>
</evidence>
<organism evidence="6 7">
    <name type="scientific">Microvirga subterranea</name>
    <dbReference type="NCBI Taxonomy" id="186651"/>
    <lineage>
        <taxon>Bacteria</taxon>
        <taxon>Pseudomonadati</taxon>
        <taxon>Pseudomonadota</taxon>
        <taxon>Alphaproteobacteria</taxon>
        <taxon>Hyphomicrobiales</taxon>
        <taxon>Methylobacteriaceae</taxon>
        <taxon>Microvirga</taxon>
    </lineage>
</organism>
<dbReference type="PROSITE" id="PS51118">
    <property type="entry name" value="HTH_HXLR"/>
    <property type="match status" value="1"/>
</dbReference>
<keyword evidence="2" id="KW-0238">DNA-binding</keyword>
<evidence type="ECO:0000259" key="5">
    <source>
        <dbReference type="PROSITE" id="PS51118"/>
    </source>
</evidence>
<dbReference type="PANTHER" id="PTHR33204:SF39">
    <property type="entry name" value="TRANSCRIPTIONAL REGULATORY PROTEIN"/>
    <property type="match status" value="1"/>
</dbReference>
<feature type="domain" description="HTH hxlR-type" evidence="5">
    <location>
        <begin position="12"/>
        <end position="111"/>
    </location>
</feature>
<evidence type="ECO:0000256" key="4">
    <source>
        <dbReference type="SAM" id="MobiDB-lite"/>
    </source>
</evidence>
<dbReference type="Gene3D" id="1.10.10.10">
    <property type="entry name" value="Winged helix-like DNA-binding domain superfamily/Winged helix DNA-binding domain"/>
    <property type="match status" value="1"/>
</dbReference>
<evidence type="ECO:0000256" key="3">
    <source>
        <dbReference type="ARBA" id="ARBA00023163"/>
    </source>
</evidence>
<evidence type="ECO:0000313" key="6">
    <source>
        <dbReference type="EMBL" id="RDI57750.1"/>
    </source>
</evidence>
<dbReference type="InterPro" id="IPR036390">
    <property type="entry name" value="WH_DNA-bd_sf"/>
</dbReference>
<feature type="region of interest" description="Disordered" evidence="4">
    <location>
        <begin position="116"/>
        <end position="135"/>
    </location>
</feature>
<sequence>MIPGHIRVTTDCRTVTEILSRIGDKWSVQTVVQLGSGPKRFNELRRQIDGISQRMLTLTLRGLERDGLVNRTVFPTVPPRVEYRLTDLGCSLLKTVRGLAEWAIENRPEIVAARQRFDGTASNGHTGDERRSASL</sequence>
<name>A0A370HJ14_9HYPH</name>
<dbReference type="GO" id="GO:0003677">
    <property type="term" value="F:DNA binding"/>
    <property type="evidence" value="ECO:0007669"/>
    <property type="project" value="UniProtKB-KW"/>
</dbReference>
<feature type="compositionally biased region" description="Basic and acidic residues" evidence="4">
    <location>
        <begin position="126"/>
        <end position="135"/>
    </location>
</feature>
<dbReference type="InterPro" id="IPR036388">
    <property type="entry name" value="WH-like_DNA-bd_sf"/>
</dbReference>
<dbReference type="InterPro" id="IPR002577">
    <property type="entry name" value="HTH_HxlR"/>
</dbReference>
<comment type="caution">
    <text evidence="6">The sequence shown here is derived from an EMBL/GenBank/DDBJ whole genome shotgun (WGS) entry which is preliminary data.</text>
</comment>
<keyword evidence="7" id="KW-1185">Reference proteome</keyword>
<keyword evidence="3" id="KW-0804">Transcription</keyword>
<dbReference type="Pfam" id="PF01638">
    <property type="entry name" value="HxlR"/>
    <property type="match status" value="1"/>
</dbReference>
<accession>A0A370HJ14</accession>
<dbReference type="OrthoDB" id="9800350at2"/>
<keyword evidence="1" id="KW-0805">Transcription regulation</keyword>
<dbReference type="AlphaFoldDB" id="A0A370HJ14"/>
<evidence type="ECO:0000313" key="7">
    <source>
        <dbReference type="Proteomes" id="UP000254925"/>
    </source>
</evidence>
<gene>
    <name evidence="6" type="ORF">DES45_10662</name>
</gene>